<dbReference type="EMBL" id="OX365930">
    <property type="protein sequence ID" value="CAI4058681.1"/>
    <property type="molecule type" value="Genomic_DNA"/>
</dbReference>
<dbReference type="Proteomes" id="UP001162085">
    <property type="component" value="Chromosome 3"/>
</dbReference>
<comment type="similarity">
    <text evidence="2">Belongs to the Mediator complex subunit 12 family.</text>
</comment>
<evidence type="ECO:0000256" key="1">
    <source>
        <dbReference type="ARBA" id="ARBA00004123"/>
    </source>
</evidence>
<name>A0ABN8WPZ9_SACUV</name>
<feature type="domain" description="Mediator complex subunit Med12" evidence="9">
    <location>
        <begin position="112"/>
        <end position="175"/>
    </location>
</feature>
<evidence type="ECO:0000256" key="7">
    <source>
        <dbReference type="ARBA" id="ARBA00032010"/>
    </source>
</evidence>
<dbReference type="PANTHER" id="PTHR46567">
    <property type="entry name" value="MEDIATOR OF RNA POLYMERASE II TRANSCRIPTION SUBUNIT 12"/>
    <property type="match status" value="1"/>
</dbReference>
<evidence type="ECO:0000256" key="8">
    <source>
        <dbReference type="SAM" id="MobiDB-lite"/>
    </source>
</evidence>
<dbReference type="Pfam" id="PF09497">
    <property type="entry name" value="Med12"/>
    <property type="match status" value="1"/>
</dbReference>
<dbReference type="PANTHER" id="PTHR46567:SF1">
    <property type="entry name" value="MEDIATOR OF RNA POLYMERASE II TRANSCRIPTION SUBUNIT 12"/>
    <property type="match status" value="1"/>
</dbReference>
<keyword evidence="4" id="KW-0805">Transcription regulation</keyword>
<evidence type="ECO:0000256" key="3">
    <source>
        <dbReference type="ARBA" id="ARBA00019622"/>
    </source>
</evidence>
<feature type="compositionally biased region" description="Acidic residues" evidence="8">
    <location>
        <begin position="1341"/>
        <end position="1350"/>
    </location>
</feature>
<evidence type="ECO:0000259" key="9">
    <source>
        <dbReference type="SMART" id="SM01281"/>
    </source>
</evidence>
<accession>A0ABN8WPZ9</accession>
<organism evidence="10 11">
    <name type="scientific">Saccharomyces uvarum</name>
    <name type="common">Yeast</name>
    <name type="synonym">Saccharomyces bayanus var. uvarum</name>
    <dbReference type="NCBI Taxonomy" id="230603"/>
    <lineage>
        <taxon>Eukaryota</taxon>
        <taxon>Fungi</taxon>
        <taxon>Dikarya</taxon>
        <taxon>Ascomycota</taxon>
        <taxon>Saccharomycotina</taxon>
        <taxon>Saccharomycetes</taxon>
        <taxon>Saccharomycetales</taxon>
        <taxon>Saccharomycetaceae</taxon>
        <taxon>Saccharomyces</taxon>
    </lineage>
</organism>
<feature type="region of interest" description="Disordered" evidence="8">
    <location>
        <begin position="1040"/>
        <end position="1070"/>
    </location>
</feature>
<feature type="compositionally biased region" description="Acidic residues" evidence="8">
    <location>
        <begin position="1061"/>
        <end position="1070"/>
    </location>
</feature>
<dbReference type="SMART" id="SM01281">
    <property type="entry name" value="Med12"/>
    <property type="match status" value="1"/>
</dbReference>
<evidence type="ECO:0000256" key="6">
    <source>
        <dbReference type="ARBA" id="ARBA00023242"/>
    </source>
</evidence>
<sequence length="1437" mass="167868">MNNGSGRYVLTPPDDLYPYVKSLQHEEQVYPDFKPWEHSAAEDQILVNFVAKGFYHTPMVNFESISARSSVHESLVTQSNLLSLQFDKIIKIREDQINKIPSHSTTTLHGPGFQLPNRITLTDHRKETWLQELSSSFTSLIKIGKFIPHGLKRRQVIEQCYLKFIPLKRAVWLIKCCYFIEWKSNHKKKRSSAADLDDTISMHLLKDWTDTFVYILEKLIFDMTNHYNDSQQLRVWKRQISYFLKLLGNCYSLKLINKEIFHYWLVEFINKMENFEFLPLSLHILMIFWNDICQIETSAAVSATTNQRAPFFLVSKITDMLLHKYYVVSNSKSMINDENYIINDIKKNNKIKMNILKILASLILKIFQEQSLEVFIFPSSNWEIYKPLLFEIVSNAGTTSNTEIKKKLELISYRNESLKNNSSIRNITMSSTNANDFRLTIGTCEQFSKLSCIQLNSIDTQFTKLLDDNPTEFDWPTYIDQNPLTMNKIIQLIIWSIHPSRQFNHYESNQLVAKLLLLRINSTDEDLHEFQIEDAIWSLVFQLAKNFSAQKKVISFMMPSLYRLLNILITYGIIKVPTYIRKLISSGLLYLQDSNDKFVHVQLLINLKVSPLMKSQYNMVLRNVMEYDVKFYENFNFDQLVEITEQIKTRILSNDTVDMQLTKTPLSIKIMVAEWYLSHLCSGILSSVNRTVLLKIFKIFCIDLEVFHHFFKWIEFIVYHQLLSDIESLEALMDILLCYQKLFSQFINDHILFTKTFIFIYKKVLREKDVSAYSVTSFMPFWKFFMKNFPFVLKVDIDLRVELQSVYNDEKLKTERLKNDKSEVLRVYSMINNSSDTIGQSWNFPEVFQINIRFLLLNSGYSDDKTGKQFQKARNNVMLLIATNLKEYNKFMSIFLKRKDFTNENLIQLISLKLLTFEVIQNVLGIEFTIKLLPINLKNNDNSYGLFLRFHKEQFIKTNFEKILQMCYELDRKTNDNSGEMNYYEILLKILITYGSSPKLLATSTKITMLLLDESVGNSSHILEDILYYSTCPSVTDLNDIPLGSGQPDDGNDSVNGGAGSDDDDDDDHTVDEIEPVEYYSMMDFTNLWIFQAFTRFCINKFIKNNNSGGNESEMMSEDLKYFIFQIIEITNSNDLCSQIFDQLKDMQTIEMITQIVEEDFCIKCLRTSDQKMDDNYIVVVIEIVTSLSKRFQRETSGMIIISMKNYHLLVKIVRQLSELNETNLSNRETQIDAVLKLFTFHQNSIFQHIIADLNKDKSTIPFIDSMCKLFDKISFNLRLKLFLYEILSSLKSFAIYSSTIDTPPFHMNNKIELPKKLLNLPPFQVSSFVKDSKPHSGDHAEDDGEEDAEQKESLDLELGISIVETIHENEPRWLIYDKNDHKYVCAFSMEPYHFISNYNTKYTDEMAAGGTDTAAFNDSCVNLSLFDARFERKNPH</sequence>
<evidence type="ECO:0000256" key="5">
    <source>
        <dbReference type="ARBA" id="ARBA00023163"/>
    </source>
</evidence>
<keyword evidence="5" id="KW-0804">Transcription</keyword>
<evidence type="ECO:0000313" key="11">
    <source>
        <dbReference type="Proteomes" id="UP001162085"/>
    </source>
</evidence>
<reference evidence="10" key="1">
    <citation type="submission" date="2022-10" db="EMBL/GenBank/DDBJ databases">
        <authorList>
            <person name="Byrne P K."/>
        </authorList>
    </citation>
    <scope>NUCLEOTIDE SEQUENCE</scope>
    <source>
        <strain evidence="10">ZP964</strain>
    </source>
</reference>
<keyword evidence="11" id="KW-1185">Reference proteome</keyword>
<dbReference type="InterPro" id="IPR019035">
    <property type="entry name" value="Mediator_Med12"/>
</dbReference>
<protein>
    <recommendedName>
        <fullName evidence="3">Mediator of RNA polymerase II transcription subunit 12</fullName>
    </recommendedName>
    <alternativeName>
        <fullName evidence="7">Mediator complex subunit 12</fullName>
    </alternativeName>
</protein>
<evidence type="ECO:0000256" key="4">
    <source>
        <dbReference type="ARBA" id="ARBA00023015"/>
    </source>
</evidence>
<feature type="region of interest" description="Disordered" evidence="8">
    <location>
        <begin position="1330"/>
        <end position="1351"/>
    </location>
</feature>
<evidence type="ECO:0000313" key="10">
    <source>
        <dbReference type="EMBL" id="CAI4058681.1"/>
    </source>
</evidence>
<feature type="compositionally biased region" description="Basic and acidic residues" evidence="8">
    <location>
        <begin position="1331"/>
        <end position="1340"/>
    </location>
</feature>
<proteinExistence type="inferred from homology"/>
<gene>
    <name evidence="10" type="primary">SUVZ03G1320</name>
    <name evidence="10" type="ORF">SUVZ_03G1320</name>
</gene>
<evidence type="ECO:0000256" key="2">
    <source>
        <dbReference type="ARBA" id="ARBA00010289"/>
    </source>
</evidence>
<comment type="subcellular location">
    <subcellularLocation>
        <location evidence="1">Nucleus</location>
    </subcellularLocation>
</comment>
<keyword evidence="6" id="KW-0539">Nucleus</keyword>